<comment type="pathway">
    <text evidence="1 6">Cell wall biogenesis; peptidoglycan biosynthesis.</text>
</comment>
<feature type="region of interest" description="Disordered" evidence="7">
    <location>
        <begin position="50"/>
        <end position="76"/>
    </location>
</feature>
<keyword evidence="5 6" id="KW-0961">Cell wall biogenesis/degradation</keyword>
<evidence type="ECO:0000256" key="2">
    <source>
        <dbReference type="ARBA" id="ARBA00022679"/>
    </source>
</evidence>
<dbReference type="InterPro" id="IPR005490">
    <property type="entry name" value="LD_TPept_cat_dom"/>
</dbReference>
<evidence type="ECO:0000259" key="8">
    <source>
        <dbReference type="PROSITE" id="PS52029"/>
    </source>
</evidence>
<proteinExistence type="predicted"/>
<dbReference type="PANTHER" id="PTHR30582:SF2">
    <property type="entry name" value="L,D-TRANSPEPTIDASE YCIB-RELATED"/>
    <property type="match status" value="1"/>
</dbReference>
<dbReference type="EMBL" id="BNJF01000002">
    <property type="protein sequence ID" value="GHO46645.1"/>
    <property type="molecule type" value="Genomic_DNA"/>
</dbReference>
<evidence type="ECO:0000256" key="5">
    <source>
        <dbReference type="ARBA" id="ARBA00023316"/>
    </source>
</evidence>
<dbReference type="GO" id="GO:0071555">
    <property type="term" value="P:cell wall organization"/>
    <property type="evidence" value="ECO:0007669"/>
    <property type="project" value="UniProtKB-UniRule"/>
</dbReference>
<evidence type="ECO:0000256" key="6">
    <source>
        <dbReference type="PROSITE-ProRule" id="PRU01373"/>
    </source>
</evidence>
<keyword evidence="2" id="KW-0808">Transferase</keyword>
<evidence type="ECO:0000313" key="9">
    <source>
        <dbReference type="EMBL" id="GHO46645.1"/>
    </source>
</evidence>
<evidence type="ECO:0000313" key="10">
    <source>
        <dbReference type="Proteomes" id="UP000612362"/>
    </source>
</evidence>
<dbReference type="Pfam" id="PF03734">
    <property type="entry name" value="YkuD"/>
    <property type="match status" value="1"/>
</dbReference>
<dbReference type="InterPro" id="IPR050979">
    <property type="entry name" value="LD-transpeptidase"/>
</dbReference>
<comment type="caution">
    <text evidence="9">The sequence shown here is derived from an EMBL/GenBank/DDBJ whole genome shotgun (WGS) entry which is preliminary data.</text>
</comment>
<accession>A0A8J3MSZ9</accession>
<organism evidence="9 10">
    <name type="scientific">Ktedonospora formicarum</name>
    <dbReference type="NCBI Taxonomy" id="2778364"/>
    <lineage>
        <taxon>Bacteria</taxon>
        <taxon>Bacillati</taxon>
        <taxon>Chloroflexota</taxon>
        <taxon>Ktedonobacteria</taxon>
        <taxon>Ktedonobacterales</taxon>
        <taxon>Ktedonobacteraceae</taxon>
        <taxon>Ktedonospora</taxon>
    </lineage>
</organism>
<feature type="active site" description="Proton donor/acceptor" evidence="6">
    <location>
        <position position="338"/>
    </location>
</feature>
<dbReference type="PROSITE" id="PS52029">
    <property type="entry name" value="LD_TPASE"/>
    <property type="match status" value="1"/>
</dbReference>
<feature type="compositionally biased region" description="Low complexity" evidence="7">
    <location>
        <begin position="57"/>
        <end position="71"/>
    </location>
</feature>
<dbReference type="InterPro" id="IPR038063">
    <property type="entry name" value="Transpep_catalytic_dom"/>
</dbReference>
<keyword evidence="3 6" id="KW-0133">Cell shape</keyword>
<dbReference type="AlphaFoldDB" id="A0A8J3MSZ9"/>
<dbReference type="RefSeq" id="WP_220196013.1">
    <property type="nucleotide sequence ID" value="NZ_BNJF01000002.1"/>
</dbReference>
<feature type="domain" description="L,D-TPase catalytic" evidence="8">
    <location>
        <begin position="257"/>
        <end position="394"/>
    </location>
</feature>
<dbReference type="Gene3D" id="2.40.440.10">
    <property type="entry name" value="L,D-transpeptidase catalytic domain-like"/>
    <property type="match status" value="1"/>
</dbReference>
<protein>
    <recommendedName>
        <fullName evidence="8">L,D-TPase catalytic domain-containing protein</fullName>
    </recommendedName>
</protein>
<evidence type="ECO:0000256" key="4">
    <source>
        <dbReference type="ARBA" id="ARBA00022984"/>
    </source>
</evidence>
<dbReference type="CDD" id="cd16913">
    <property type="entry name" value="YkuD_like"/>
    <property type="match status" value="1"/>
</dbReference>
<evidence type="ECO:0000256" key="1">
    <source>
        <dbReference type="ARBA" id="ARBA00004752"/>
    </source>
</evidence>
<dbReference type="Proteomes" id="UP000612362">
    <property type="component" value="Unassembled WGS sequence"/>
</dbReference>
<gene>
    <name evidence="9" type="ORF">KSX_48080</name>
</gene>
<sequence length="394" mass="44166">MRIFGIQKQWGAPLQHKHKKIYILIIFLLTILSLQACGADTKNITNRVATNADRQTQSENRGSQQGNQSSSEIKDNNIVTPAMLKNAQKALSDLNNEIKQLKAKGVDVHTQQQKYQAGQQSVKAIATTQDYILALISIGADRVAVESDAAQGNGYTLVQTLQDKAQSWGNAHKWHNPYDKQNYLLDTSYLNLELGYGAVPYLTNRLSTVGPSAYQEVEDVLFHLAMLEANAEDMTPYNKTHATDTQILSYYHLQEQRVMVVSLTEQAMRVYENGKLVRSFLVTTGRANRPTPPGLWSLSTHLTNVPFTSFDPPGSPDYYKPVTINYAVEFRAQGYYVHDSWWRKDYGPGTQFPHEDSSHDSDAGTGSHGCVNLPTNQMLWVYQNSSANTKLVVY</sequence>
<dbReference type="GO" id="GO:0005576">
    <property type="term" value="C:extracellular region"/>
    <property type="evidence" value="ECO:0007669"/>
    <property type="project" value="TreeGrafter"/>
</dbReference>
<keyword evidence="10" id="KW-1185">Reference proteome</keyword>
<dbReference type="UniPathway" id="UPA00219"/>
<feature type="active site" description="Nucleophile" evidence="6">
    <location>
        <position position="370"/>
    </location>
</feature>
<dbReference type="GO" id="GO:0008360">
    <property type="term" value="P:regulation of cell shape"/>
    <property type="evidence" value="ECO:0007669"/>
    <property type="project" value="UniProtKB-UniRule"/>
</dbReference>
<dbReference type="GO" id="GO:0016740">
    <property type="term" value="F:transferase activity"/>
    <property type="evidence" value="ECO:0007669"/>
    <property type="project" value="UniProtKB-KW"/>
</dbReference>
<keyword evidence="4 6" id="KW-0573">Peptidoglycan synthesis</keyword>
<dbReference type="SUPFAM" id="SSF141523">
    <property type="entry name" value="L,D-transpeptidase catalytic domain-like"/>
    <property type="match status" value="1"/>
</dbReference>
<evidence type="ECO:0000256" key="7">
    <source>
        <dbReference type="SAM" id="MobiDB-lite"/>
    </source>
</evidence>
<dbReference type="PANTHER" id="PTHR30582">
    <property type="entry name" value="L,D-TRANSPEPTIDASE"/>
    <property type="match status" value="1"/>
</dbReference>
<reference evidence="9" key="1">
    <citation type="submission" date="2020-10" db="EMBL/GenBank/DDBJ databases">
        <title>Taxonomic study of unclassified bacteria belonging to the class Ktedonobacteria.</title>
        <authorList>
            <person name="Yabe S."/>
            <person name="Wang C.M."/>
            <person name="Zheng Y."/>
            <person name="Sakai Y."/>
            <person name="Cavaletti L."/>
            <person name="Monciardini P."/>
            <person name="Donadio S."/>
        </authorList>
    </citation>
    <scope>NUCLEOTIDE SEQUENCE</scope>
    <source>
        <strain evidence="9">SOSP1-1</strain>
    </source>
</reference>
<name>A0A8J3MSZ9_9CHLR</name>
<dbReference type="GO" id="GO:0071972">
    <property type="term" value="F:peptidoglycan L,D-transpeptidase activity"/>
    <property type="evidence" value="ECO:0007669"/>
    <property type="project" value="TreeGrafter"/>
</dbReference>
<dbReference type="GO" id="GO:0018104">
    <property type="term" value="P:peptidoglycan-protein cross-linking"/>
    <property type="evidence" value="ECO:0007669"/>
    <property type="project" value="TreeGrafter"/>
</dbReference>
<evidence type="ECO:0000256" key="3">
    <source>
        <dbReference type="ARBA" id="ARBA00022960"/>
    </source>
</evidence>